<dbReference type="Proteomes" id="UP000006671">
    <property type="component" value="Unassembled WGS sequence"/>
</dbReference>
<keyword evidence="2" id="KW-1133">Transmembrane helix</keyword>
<name>D2V8F4_NAEGR</name>
<feature type="region of interest" description="Disordered" evidence="1">
    <location>
        <begin position="606"/>
        <end position="625"/>
    </location>
</feature>
<feature type="transmembrane region" description="Helical" evidence="2">
    <location>
        <begin position="429"/>
        <end position="449"/>
    </location>
</feature>
<keyword evidence="2" id="KW-0472">Membrane</keyword>
<keyword evidence="4" id="KW-1185">Reference proteome</keyword>
<dbReference type="RefSeq" id="XP_002679542.1">
    <property type="nucleotide sequence ID" value="XM_002679496.1"/>
</dbReference>
<feature type="transmembrane region" description="Helical" evidence="2">
    <location>
        <begin position="47"/>
        <end position="67"/>
    </location>
</feature>
<organism evidence="4">
    <name type="scientific">Naegleria gruberi</name>
    <name type="common">Amoeba</name>
    <dbReference type="NCBI Taxonomy" id="5762"/>
    <lineage>
        <taxon>Eukaryota</taxon>
        <taxon>Discoba</taxon>
        <taxon>Heterolobosea</taxon>
        <taxon>Tetramitia</taxon>
        <taxon>Eutetramitia</taxon>
        <taxon>Vahlkampfiidae</taxon>
        <taxon>Naegleria</taxon>
    </lineage>
</organism>
<evidence type="ECO:0000256" key="1">
    <source>
        <dbReference type="SAM" id="MobiDB-lite"/>
    </source>
</evidence>
<feature type="transmembrane region" description="Helical" evidence="2">
    <location>
        <begin position="239"/>
        <end position="260"/>
    </location>
</feature>
<dbReference type="InParanoid" id="D2V8F4"/>
<dbReference type="OrthoDB" id="10253663at2759"/>
<feature type="transmembrane region" description="Helical" evidence="2">
    <location>
        <begin position="988"/>
        <end position="1008"/>
    </location>
</feature>
<dbReference type="OMA" id="FLMFYPL"/>
<evidence type="ECO:0000256" key="2">
    <source>
        <dbReference type="SAM" id="Phobius"/>
    </source>
</evidence>
<accession>D2V8F4</accession>
<evidence type="ECO:0000313" key="3">
    <source>
        <dbReference type="EMBL" id="EFC46798.1"/>
    </source>
</evidence>
<gene>
    <name evidence="3" type="ORF">NAEGRDRAFT_78988</name>
</gene>
<keyword evidence="2" id="KW-0812">Transmembrane</keyword>
<dbReference type="AlphaFoldDB" id="D2V8F4"/>
<feature type="transmembrane region" description="Helical" evidence="2">
    <location>
        <begin position="699"/>
        <end position="717"/>
    </location>
</feature>
<feature type="transmembrane region" description="Helical" evidence="2">
    <location>
        <begin position="461"/>
        <end position="484"/>
    </location>
</feature>
<evidence type="ECO:0000313" key="4">
    <source>
        <dbReference type="Proteomes" id="UP000006671"/>
    </source>
</evidence>
<sequence length="1098" mass="127483">MSFEELKTIEKMAPSKKLKLDSDEIPSDPYKLYKDSFKKKGQSKYSLYKSYNLGMLWCSLSFALFALDAVNPSQYVTVRINSTQEEMEHFDYIFNFSMRIAHLVTFGVAFLFGLILLAWYSLIRKSIYTGVHYTLHFGTLVGLGMAVLMEYVCILVFYFSLSDFTKFSEVSQTIYVFRAMYGVALAIHELCAYKLLAEMCETVESSPGIIIGFALTSHPFKFAFDKIISLQDWISLDQVLQISLLIGALIVISIGSYCSLEVYQYLQNNHNLLRSNLAIQKDIDFIVKKGLVNSKSNEKFSRKFLDAVTRNILYIVMMIFVLLMTCLFRFGVQLTPMETGGTYWSQIVDSSRNDAISLGLAIQFIILVTLPLCGAILDQGGQSKASKKTAIQLRELKEHKKTLIHNKAFNSTSTTTTAEKISKSFRLKFRVVFLCIGMIVSISCSFFYVTEIPDDVPLYDFILNVVTFLYAIGVSICTCSTYLIPKYYFSIKNKREIEEKALKLKRNMSGNVPKYLHYLYSIFYEQTEFSGIRFMTWFAVVSIVKEAARVYHSSTSFNYDLMIITAVLVIALSFAMFGFFLLLSYFDFKYMVQKSRNSDNRIIENHQQGEESVKSDDPTDERFDPSHLFSKPSLGERFRDRGRSWILYLGSILTWPVDLMMSLNLFLFVVCVSGVPTVLIAIYESTQPSTRQNSHPVEIVFLPSMFAIFIFTYYFVYKSAFLKFVGLHIFKWTRKMFDLIFDSAYSTIKGMPNCTYSFFKHETELLELKNKRRDKRSTQLGDTSQAGKVFGKLYELAELREKNKKEDDNEIELLDNGDHNVDSYYVAYNDIDQPLQNTPSLNEDPEFNSTQFEELERKKNEFIIVTAKDDRIFPHEEILIEKNTDRVNVKTFENREAYVEYLNSREFLDNFNDKEYSFTPITNGTVFVKKSKFSSIYRNERYLKYIRAIRPGLNFMMYIVLYYCGFFLIPQIFSWFQLKGMPTITNPYTFLIVSCNFVFGFLMFYPLISTWMDINQSVTASLKEFIVLLEETETKFKVYDNADTISYDTNTQIKINLSRNKCYILDKDFAIVWHKRMKYIQKIVDAKMVYLKNNLIVS</sequence>
<feature type="transmembrane region" description="Helical" evidence="2">
    <location>
        <begin position="312"/>
        <end position="335"/>
    </location>
</feature>
<dbReference type="KEGG" id="ngr:NAEGRDRAFT_78988"/>
<proteinExistence type="predicted"/>
<dbReference type="VEuPathDB" id="AmoebaDB:NAEGRDRAFT_78988"/>
<feature type="transmembrane region" description="Helical" evidence="2">
    <location>
        <begin position="563"/>
        <end position="586"/>
    </location>
</feature>
<feature type="transmembrane region" description="Helical" evidence="2">
    <location>
        <begin position="646"/>
        <end position="679"/>
    </location>
</feature>
<dbReference type="GeneID" id="8860003"/>
<feature type="transmembrane region" description="Helical" evidence="2">
    <location>
        <begin position="355"/>
        <end position="377"/>
    </location>
</feature>
<protein>
    <submittedName>
        <fullName evidence="3">Uncharacterized protein</fullName>
    </submittedName>
</protein>
<feature type="transmembrane region" description="Helical" evidence="2">
    <location>
        <begin position="955"/>
        <end position="976"/>
    </location>
</feature>
<feature type="transmembrane region" description="Helical" evidence="2">
    <location>
        <begin position="534"/>
        <end position="551"/>
    </location>
</feature>
<dbReference type="EMBL" id="GG738857">
    <property type="protein sequence ID" value="EFC46798.1"/>
    <property type="molecule type" value="Genomic_DNA"/>
</dbReference>
<feature type="transmembrane region" description="Helical" evidence="2">
    <location>
        <begin position="135"/>
        <end position="159"/>
    </location>
</feature>
<feature type="transmembrane region" description="Helical" evidence="2">
    <location>
        <begin position="100"/>
        <end position="123"/>
    </location>
</feature>
<reference evidence="3 4" key="1">
    <citation type="journal article" date="2010" name="Cell">
        <title>The genome of Naegleria gruberi illuminates early eukaryotic versatility.</title>
        <authorList>
            <person name="Fritz-Laylin L.K."/>
            <person name="Prochnik S.E."/>
            <person name="Ginger M.L."/>
            <person name="Dacks J.B."/>
            <person name="Carpenter M.L."/>
            <person name="Field M.C."/>
            <person name="Kuo A."/>
            <person name="Paredez A."/>
            <person name="Chapman J."/>
            <person name="Pham J."/>
            <person name="Shu S."/>
            <person name="Neupane R."/>
            <person name="Cipriano M."/>
            <person name="Mancuso J."/>
            <person name="Tu H."/>
            <person name="Salamov A."/>
            <person name="Lindquist E."/>
            <person name="Shapiro H."/>
            <person name="Lucas S."/>
            <person name="Grigoriev I.V."/>
            <person name="Cande W.Z."/>
            <person name="Fulton C."/>
            <person name="Rokhsar D.S."/>
            <person name="Dawson S.C."/>
        </authorList>
    </citation>
    <scope>NUCLEOTIDE SEQUENCE [LARGE SCALE GENOMIC DNA]</scope>
    <source>
        <strain evidence="3 4">NEG-M</strain>
    </source>
</reference>